<reference evidence="1" key="1">
    <citation type="submission" date="2023-10" db="EMBL/GenBank/DDBJ databases">
        <title>Characterization and whole genome sequencing of a novel strain of Bergeyella porcorum QD2021 isolated from pig.</title>
        <authorList>
            <person name="Liu G."/>
            <person name="Chen C."/>
            <person name="Han X."/>
        </authorList>
    </citation>
    <scope>NUCLEOTIDE SEQUENCE</scope>
    <source>
        <strain evidence="1">QD2021</strain>
    </source>
</reference>
<evidence type="ECO:0000313" key="1">
    <source>
        <dbReference type="EMBL" id="WOC52290.1"/>
    </source>
</evidence>
<protein>
    <recommendedName>
        <fullName evidence="3">XRE family transcriptional regulator</fullName>
    </recommendedName>
</protein>
<dbReference type="EMBL" id="CP136426">
    <property type="protein sequence ID" value="WOC52290.1"/>
    <property type="molecule type" value="Genomic_DNA"/>
</dbReference>
<dbReference type="Proteomes" id="UP001432059">
    <property type="component" value="Chromosome"/>
</dbReference>
<evidence type="ECO:0008006" key="3">
    <source>
        <dbReference type="Google" id="ProtNLM"/>
    </source>
</evidence>
<dbReference type="AlphaFoldDB" id="A0AAU0F2I4"/>
<gene>
    <name evidence="1" type="ORF">BPO_1643</name>
</gene>
<evidence type="ECO:0000313" key="2">
    <source>
        <dbReference type="Proteomes" id="UP001432059"/>
    </source>
</evidence>
<keyword evidence="2" id="KW-1185">Reference proteome</keyword>
<dbReference type="RefSeq" id="WP_327983758.1">
    <property type="nucleotide sequence ID" value="NZ_CP136426.1"/>
</dbReference>
<organism evidence="1 2">
    <name type="scientific">Bergeyella porcorum</name>
    <dbReference type="NCBI Taxonomy" id="1735111"/>
    <lineage>
        <taxon>Bacteria</taxon>
        <taxon>Pseudomonadati</taxon>
        <taxon>Bacteroidota</taxon>
        <taxon>Flavobacteriia</taxon>
        <taxon>Flavobacteriales</taxon>
        <taxon>Weeksellaceae</taxon>
        <taxon>Bergeyella</taxon>
    </lineage>
</organism>
<dbReference type="KEGG" id="bpor:BPO_1643"/>
<proteinExistence type="predicted"/>
<accession>A0AAU0F2I4</accession>
<name>A0AAU0F2I4_9FLAO</name>
<sequence>MKESLHLEAYQKHLDNLRNDVKNYFGKSLFSVKDFSDLASEAKISTQTLRRFFGKIDRNKNVSTTSLNIICNYIGYTDWDSYCKQKNNEDDFIDNTSILKLIFSFYDNVINSNTSIETKEFYDINFDFSETIITNPNFAKQFLLRYQNQKNILQYVFPFFPYYNKCATDWYVKLMESYLSIDKTPHIQVSMNAFLAFGAFLSKNNKKFHRYLSKCENAIEAMREEYEFFYWPETRYAVAKIFEASLQNDRNKILSIIDEFIQRNNKTNSNGIIHTETELLYFNICNALIWTGDFDIANEVYNAFKSDIIEQNHIFCNISKKYIKNRDLKVNGLALTFLENFHNQNYIEYKGVSQWNYSDYENVFQNFSDLVSADKFDISKRISIKSELNYLTEKTGFKKIQDILPLL</sequence>